<reference evidence="3" key="1">
    <citation type="submission" date="2021-06" db="EMBL/GenBank/DDBJ databases">
        <authorList>
            <person name="Kallberg Y."/>
            <person name="Tangrot J."/>
            <person name="Rosling A."/>
        </authorList>
    </citation>
    <scope>NUCLEOTIDE SEQUENCE</scope>
    <source>
        <strain evidence="3">87-6 pot B 2015</strain>
    </source>
</reference>
<dbReference type="SUPFAM" id="SSF110916">
    <property type="entry name" value="Peptidyl-tRNA hydrolase domain-like"/>
    <property type="match status" value="1"/>
</dbReference>
<name>A0A9N9D9S3_FUNMO</name>
<dbReference type="InterPro" id="IPR052104">
    <property type="entry name" value="Mito_Release_Factor_mL62"/>
</dbReference>
<feature type="region of interest" description="Disordered" evidence="1">
    <location>
        <begin position="206"/>
        <end position="237"/>
    </location>
</feature>
<dbReference type="GO" id="GO:0005762">
    <property type="term" value="C:mitochondrial large ribosomal subunit"/>
    <property type="evidence" value="ECO:0007669"/>
    <property type="project" value="TreeGrafter"/>
</dbReference>
<comment type="caution">
    <text evidence="3">The sequence shown here is derived from an EMBL/GenBank/DDBJ whole genome shotgun (WGS) entry which is preliminary data.</text>
</comment>
<dbReference type="Proteomes" id="UP000789375">
    <property type="component" value="Unassembled WGS sequence"/>
</dbReference>
<feature type="domain" description="Prokaryotic-type class I peptide chain release factors" evidence="2">
    <location>
        <begin position="112"/>
        <end position="128"/>
    </location>
</feature>
<dbReference type="PANTHER" id="PTHR11075">
    <property type="entry name" value="PEPTIDE CHAIN RELEASE FACTOR"/>
    <property type="match status" value="1"/>
</dbReference>
<dbReference type="AlphaFoldDB" id="A0A9N9D9S3"/>
<protein>
    <submittedName>
        <fullName evidence="3">2547_t:CDS:1</fullName>
    </submittedName>
</protein>
<dbReference type="GO" id="GO:0016150">
    <property type="term" value="F:translation release factor activity, codon nonspecific"/>
    <property type="evidence" value="ECO:0007669"/>
    <property type="project" value="TreeGrafter"/>
</dbReference>
<feature type="compositionally biased region" description="Basic residues" evidence="1">
    <location>
        <begin position="218"/>
        <end position="231"/>
    </location>
</feature>
<evidence type="ECO:0000313" key="4">
    <source>
        <dbReference type="Proteomes" id="UP000789375"/>
    </source>
</evidence>
<gene>
    <name evidence="3" type="ORF">FMOSSE_LOCUS10455</name>
</gene>
<proteinExistence type="predicted"/>
<dbReference type="FunFam" id="3.30.160.20:FF:000046">
    <property type="entry name" value="Peptidyl-tRNA hydrolase ICT1"/>
    <property type="match status" value="1"/>
</dbReference>
<evidence type="ECO:0000259" key="2">
    <source>
        <dbReference type="PROSITE" id="PS00745"/>
    </source>
</evidence>
<dbReference type="Pfam" id="PF00472">
    <property type="entry name" value="RF-1"/>
    <property type="match status" value="1"/>
</dbReference>
<evidence type="ECO:0000313" key="3">
    <source>
        <dbReference type="EMBL" id="CAG8630417.1"/>
    </source>
</evidence>
<dbReference type="GO" id="GO:0070126">
    <property type="term" value="P:mitochondrial translational termination"/>
    <property type="evidence" value="ECO:0007669"/>
    <property type="project" value="TreeGrafter"/>
</dbReference>
<dbReference type="Gene3D" id="3.30.160.20">
    <property type="match status" value="1"/>
</dbReference>
<dbReference type="GO" id="GO:0004045">
    <property type="term" value="F:peptidyl-tRNA hydrolase activity"/>
    <property type="evidence" value="ECO:0007669"/>
    <property type="project" value="TreeGrafter"/>
</dbReference>
<evidence type="ECO:0000256" key="1">
    <source>
        <dbReference type="SAM" id="MobiDB-lite"/>
    </source>
</evidence>
<feature type="compositionally biased region" description="Basic and acidic residues" evidence="1">
    <location>
        <begin position="206"/>
        <end position="217"/>
    </location>
</feature>
<sequence>MFSPLIHRNYRIFSHFSELISFKPKRIFSFTNFTNIIFYSTNTQRGNYYLSILQTSISSRIRTRIQLPSFYIIKRAIASLDTPKEIEQAERWLKGFTKEKIPRDLIVLSYARSSGPGGQNVNKVNTKVDMRFNLNNATWIPEYARKKLAIQEAKRLNKKGELMITSDKTRSQTKNVEDCVDKLYEIILKAAEIPKAPDEETLKRIEKFRKKAENNRRRMEKNHRSEKKSSRRIKDYD</sequence>
<dbReference type="InterPro" id="IPR000352">
    <property type="entry name" value="Pep_chain_release_fac_I"/>
</dbReference>
<dbReference type="PANTHER" id="PTHR11075:SF54">
    <property type="entry name" value="LARGE RIBOSOMAL SUBUNIT PROTEIN ML62"/>
    <property type="match status" value="1"/>
</dbReference>
<accession>A0A9N9D9S3</accession>
<keyword evidence="4" id="KW-1185">Reference proteome</keyword>
<dbReference type="EMBL" id="CAJVPP010003484">
    <property type="protein sequence ID" value="CAG8630417.1"/>
    <property type="molecule type" value="Genomic_DNA"/>
</dbReference>
<organism evidence="3 4">
    <name type="scientific">Funneliformis mosseae</name>
    <name type="common">Endomycorrhizal fungus</name>
    <name type="synonym">Glomus mosseae</name>
    <dbReference type="NCBI Taxonomy" id="27381"/>
    <lineage>
        <taxon>Eukaryota</taxon>
        <taxon>Fungi</taxon>
        <taxon>Fungi incertae sedis</taxon>
        <taxon>Mucoromycota</taxon>
        <taxon>Glomeromycotina</taxon>
        <taxon>Glomeromycetes</taxon>
        <taxon>Glomerales</taxon>
        <taxon>Glomeraceae</taxon>
        <taxon>Funneliformis</taxon>
    </lineage>
</organism>
<dbReference type="PROSITE" id="PS00745">
    <property type="entry name" value="RF_PROK_I"/>
    <property type="match status" value="1"/>
</dbReference>